<name>A0AAD7MEX9_9AGAR</name>
<keyword evidence="1" id="KW-0863">Zinc-finger</keyword>
<evidence type="ECO:0000259" key="3">
    <source>
        <dbReference type="PROSITE" id="PS50157"/>
    </source>
</evidence>
<dbReference type="PROSITE" id="PS50157">
    <property type="entry name" value="ZINC_FINGER_C2H2_2"/>
    <property type="match status" value="1"/>
</dbReference>
<dbReference type="Proteomes" id="UP001215598">
    <property type="component" value="Unassembled WGS sequence"/>
</dbReference>
<dbReference type="InterPro" id="IPR013087">
    <property type="entry name" value="Znf_C2H2_type"/>
</dbReference>
<feature type="region of interest" description="Disordered" evidence="2">
    <location>
        <begin position="1"/>
        <end position="21"/>
    </location>
</feature>
<dbReference type="EMBL" id="JARKIB010000331">
    <property type="protein sequence ID" value="KAJ7714065.1"/>
    <property type="molecule type" value="Genomic_DNA"/>
</dbReference>
<proteinExistence type="predicted"/>
<organism evidence="4 5">
    <name type="scientific">Mycena metata</name>
    <dbReference type="NCBI Taxonomy" id="1033252"/>
    <lineage>
        <taxon>Eukaryota</taxon>
        <taxon>Fungi</taxon>
        <taxon>Dikarya</taxon>
        <taxon>Basidiomycota</taxon>
        <taxon>Agaricomycotina</taxon>
        <taxon>Agaricomycetes</taxon>
        <taxon>Agaricomycetidae</taxon>
        <taxon>Agaricales</taxon>
        <taxon>Marasmiineae</taxon>
        <taxon>Mycenaceae</taxon>
        <taxon>Mycena</taxon>
    </lineage>
</organism>
<protein>
    <recommendedName>
        <fullName evidence="3">C2H2-type domain-containing protein</fullName>
    </recommendedName>
</protein>
<accession>A0AAD7MEX9</accession>
<dbReference type="Gene3D" id="3.30.160.60">
    <property type="entry name" value="Classic Zinc Finger"/>
    <property type="match status" value="1"/>
</dbReference>
<keyword evidence="1" id="KW-0862">Zinc</keyword>
<keyword evidence="1" id="KW-0479">Metal-binding</keyword>
<evidence type="ECO:0000313" key="5">
    <source>
        <dbReference type="Proteomes" id="UP001215598"/>
    </source>
</evidence>
<evidence type="ECO:0000313" key="4">
    <source>
        <dbReference type="EMBL" id="KAJ7714065.1"/>
    </source>
</evidence>
<keyword evidence="5" id="KW-1185">Reference proteome</keyword>
<dbReference type="Pfam" id="PF00096">
    <property type="entry name" value="zf-C2H2"/>
    <property type="match status" value="1"/>
</dbReference>
<dbReference type="AlphaFoldDB" id="A0AAD7MEX9"/>
<gene>
    <name evidence="4" type="ORF">B0H16DRAFT_1702182</name>
</gene>
<reference evidence="4" key="1">
    <citation type="submission" date="2023-03" db="EMBL/GenBank/DDBJ databases">
        <title>Massive genome expansion in bonnet fungi (Mycena s.s.) driven by repeated elements and novel gene families across ecological guilds.</title>
        <authorList>
            <consortium name="Lawrence Berkeley National Laboratory"/>
            <person name="Harder C.B."/>
            <person name="Miyauchi S."/>
            <person name="Viragh M."/>
            <person name="Kuo A."/>
            <person name="Thoen E."/>
            <person name="Andreopoulos B."/>
            <person name="Lu D."/>
            <person name="Skrede I."/>
            <person name="Drula E."/>
            <person name="Henrissat B."/>
            <person name="Morin E."/>
            <person name="Kohler A."/>
            <person name="Barry K."/>
            <person name="LaButti K."/>
            <person name="Morin E."/>
            <person name="Salamov A."/>
            <person name="Lipzen A."/>
            <person name="Mereny Z."/>
            <person name="Hegedus B."/>
            <person name="Baldrian P."/>
            <person name="Stursova M."/>
            <person name="Weitz H."/>
            <person name="Taylor A."/>
            <person name="Grigoriev I.V."/>
            <person name="Nagy L.G."/>
            <person name="Martin F."/>
            <person name="Kauserud H."/>
        </authorList>
    </citation>
    <scope>NUCLEOTIDE SEQUENCE</scope>
    <source>
        <strain evidence="4">CBHHK182m</strain>
    </source>
</reference>
<dbReference type="GO" id="GO:0008270">
    <property type="term" value="F:zinc ion binding"/>
    <property type="evidence" value="ECO:0007669"/>
    <property type="project" value="UniProtKB-KW"/>
</dbReference>
<evidence type="ECO:0000256" key="1">
    <source>
        <dbReference type="PROSITE-ProRule" id="PRU00042"/>
    </source>
</evidence>
<comment type="caution">
    <text evidence="4">The sequence shown here is derived from an EMBL/GenBank/DDBJ whole genome shotgun (WGS) entry which is preliminary data.</text>
</comment>
<evidence type="ECO:0000256" key="2">
    <source>
        <dbReference type="SAM" id="MobiDB-lite"/>
    </source>
</evidence>
<sequence length="373" mass="41111">MQGTVVERSASSNQMSLESSKSQISFDVDAELRNLFMEFSTPQAPHEFDPSVVSDYVPSEPETFAFAALQRHDRQHGVKHYRLPSVSSFTFPKYPTSDENDPNMPTELVPVPIGQSFESKVFGLEKDAVPAAIRFPLTPNLWTLPIVDAPAGIKPQSLLIRPVAAAFPVSTTTHPAGGNSTQSHPIPALSPSRVTIKLPSRAQNGAPPPPLSFTPSQPSSDYCAPQDNAKKRKALNPPAPRNPKKSTVVSRPLLPAPARLRKPVLPCGIDECPEIFDDETNLNRHQQRHLRSRQRSSCTGCPTVCATPEELQKHIAQSPQCTSENAVRILQAFYLQPEIIAINPAKATQSELMLYWAQFVQMVTFQISQKYCT</sequence>
<dbReference type="PROSITE" id="PS00028">
    <property type="entry name" value="ZINC_FINGER_C2H2_1"/>
    <property type="match status" value="1"/>
</dbReference>
<feature type="domain" description="C2H2-type" evidence="3">
    <location>
        <begin position="265"/>
        <end position="294"/>
    </location>
</feature>
<feature type="region of interest" description="Disordered" evidence="2">
    <location>
        <begin position="199"/>
        <end position="254"/>
    </location>
</feature>